<dbReference type="Gene3D" id="3.40.190.10">
    <property type="entry name" value="Periplasmic binding protein-like II"/>
    <property type="match status" value="2"/>
</dbReference>
<keyword evidence="4" id="KW-0564">Palmitate</keyword>
<sequence>MGAIPHFKEENTMMKYRKRAAGIILCAAMAGNLLTGCSTSQKTETAAESVGSEAAQTQQASEKAPEKPSGSIPNIRLVSWQTPSDPKTKPVYDAVAEFAEAHKSEFTLEHENILGDELKAKIKTDVASNTVPDVFLYWGSGGNSAMLLDADVIIPFDEYLDASAQIKRDLFPQESFARTSAGGTLATITGGLEYGVWFCNQELFDQYQLKLPETLDDMIEAGKVFNENGIVPFAMGSKGGNPAHEFVAEILGQMPNCEEDFRTINEEYTVDTPNIRKTLEIIETMRENRLFPSDTISIGDWNQHFAMYNEGKAAMIYAWTWQLSNMSQEMADKTVIIPAPIMPGGTRDTTNFARSGGDMGYVISRNAWDDPAKREAIITLVDYLYSKEIQELTLYSGGGIPSRLDIDVDASKVSKAKLAEVIDFAKGKDSCPNLPQACPKTECWTDFADGIDELMAGISTPDQVIENIDKSLAAAKEE</sequence>
<organism evidence="7 8">
    <name type="scientific">Hungatella hathewayi</name>
    <dbReference type="NCBI Taxonomy" id="154046"/>
    <lineage>
        <taxon>Bacteria</taxon>
        <taxon>Bacillati</taxon>
        <taxon>Bacillota</taxon>
        <taxon>Clostridia</taxon>
        <taxon>Lachnospirales</taxon>
        <taxon>Lachnospiraceae</taxon>
        <taxon>Hungatella</taxon>
    </lineage>
</organism>
<evidence type="ECO:0000256" key="3">
    <source>
        <dbReference type="ARBA" id="ARBA00023136"/>
    </source>
</evidence>
<dbReference type="PANTHER" id="PTHR43649:SF33">
    <property type="entry name" value="POLYGALACTURONAN_RHAMNOGALACTURONAN-BINDING PROTEIN YTCQ"/>
    <property type="match status" value="1"/>
</dbReference>
<evidence type="ECO:0000256" key="4">
    <source>
        <dbReference type="ARBA" id="ARBA00023139"/>
    </source>
</evidence>
<keyword evidence="2" id="KW-0732">Signal</keyword>
<evidence type="ECO:0000256" key="2">
    <source>
        <dbReference type="ARBA" id="ARBA00022729"/>
    </source>
</evidence>
<dbReference type="Proteomes" id="UP000261257">
    <property type="component" value="Unassembled WGS sequence"/>
</dbReference>
<keyword evidence="1" id="KW-1003">Cell membrane</keyword>
<dbReference type="SUPFAM" id="SSF53850">
    <property type="entry name" value="Periplasmic binding protein-like II"/>
    <property type="match status" value="1"/>
</dbReference>
<evidence type="ECO:0000256" key="6">
    <source>
        <dbReference type="SAM" id="MobiDB-lite"/>
    </source>
</evidence>
<evidence type="ECO:0000256" key="5">
    <source>
        <dbReference type="ARBA" id="ARBA00023288"/>
    </source>
</evidence>
<dbReference type="EMBL" id="QSSQ01000072">
    <property type="protein sequence ID" value="RGL92226.1"/>
    <property type="molecule type" value="Genomic_DNA"/>
</dbReference>
<evidence type="ECO:0000256" key="1">
    <source>
        <dbReference type="ARBA" id="ARBA00022475"/>
    </source>
</evidence>
<feature type="region of interest" description="Disordered" evidence="6">
    <location>
        <begin position="48"/>
        <end position="82"/>
    </location>
</feature>
<comment type="caution">
    <text evidence="7">The sequence shown here is derived from an EMBL/GenBank/DDBJ whole genome shotgun (WGS) entry which is preliminary data.</text>
</comment>
<dbReference type="AlphaFoldDB" id="A0A3E4TMB2"/>
<keyword evidence="5" id="KW-0449">Lipoprotein</keyword>
<accession>A0A3E4TMB2</accession>
<dbReference type="InterPro" id="IPR006059">
    <property type="entry name" value="SBP"/>
</dbReference>
<dbReference type="Pfam" id="PF01547">
    <property type="entry name" value="SBP_bac_1"/>
    <property type="match status" value="1"/>
</dbReference>
<dbReference type="PANTHER" id="PTHR43649">
    <property type="entry name" value="ARABINOSE-BINDING PROTEIN-RELATED"/>
    <property type="match status" value="1"/>
</dbReference>
<gene>
    <name evidence="7" type="ORF">DXC39_32565</name>
</gene>
<reference evidence="7 8" key="1">
    <citation type="submission" date="2018-08" db="EMBL/GenBank/DDBJ databases">
        <title>A genome reference for cultivated species of the human gut microbiota.</title>
        <authorList>
            <person name="Zou Y."/>
            <person name="Xue W."/>
            <person name="Luo G."/>
        </authorList>
    </citation>
    <scope>NUCLEOTIDE SEQUENCE [LARGE SCALE GENOMIC DNA]</scope>
    <source>
        <strain evidence="7 8">TF05-11AC</strain>
    </source>
</reference>
<protein>
    <submittedName>
        <fullName evidence="7">Extracellular solute-binding protein</fullName>
    </submittedName>
</protein>
<proteinExistence type="predicted"/>
<name>A0A3E4TMB2_9FIRM</name>
<evidence type="ECO:0000313" key="7">
    <source>
        <dbReference type="EMBL" id="RGL92226.1"/>
    </source>
</evidence>
<evidence type="ECO:0000313" key="8">
    <source>
        <dbReference type="Proteomes" id="UP000261257"/>
    </source>
</evidence>
<dbReference type="InterPro" id="IPR050490">
    <property type="entry name" value="Bact_solute-bd_prot1"/>
</dbReference>
<keyword evidence="3" id="KW-0472">Membrane</keyword>